<evidence type="ECO:0000313" key="4">
    <source>
        <dbReference type="Proteomes" id="UP001596096"/>
    </source>
</evidence>
<dbReference type="Proteomes" id="UP001596096">
    <property type="component" value="Unassembled WGS sequence"/>
</dbReference>
<proteinExistence type="predicted"/>
<keyword evidence="2" id="KW-0812">Transmembrane</keyword>
<keyword evidence="2" id="KW-1133">Transmembrane helix</keyword>
<evidence type="ECO:0000256" key="2">
    <source>
        <dbReference type="SAM" id="Phobius"/>
    </source>
</evidence>
<feature type="region of interest" description="Disordered" evidence="1">
    <location>
        <begin position="1"/>
        <end position="22"/>
    </location>
</feature>
<keyword evidence="4" id="KW-1185">Reference proteome</keyword>
<evidence type="ECO:0000256" key="1">
    <source>
        <dbReference type="SAM" id="MobiDB-lite"/>
    </source>
</evidence>
<name>A0ABW1BLE4_9ACTN</name>
<protein>
    <recommendedName>
        <fullName evidence="5">MFS transporter</fullName>
    </recommendedName>
</protein>
<sequence length="70" mass="7383">MSATAGRAVPDIEGGVPSRDRHGRSRVNGLLALTIVAGFASSIFLSLSVLLDRYSWRTALVILALICGGR</sequence>
<accession>A0ABW1BLE4</accession>
<feature type="transmembrane region" description="Helical" evidence="2">
    <location>
        <begin position="29"/>
        <end position="51"/>
    </location>
</feature>
<dbReference type="EMBL" id="JBHSNW010000001">
    <property type="protein sequence ID" value="MFC5813584.1"/>
    <property type="molecule type" value="Genomic_DNA"/>
</dbReference>
<organism evidence="3 4">
    <name type="scientific">Nonomuraea harbinensis</name>
    <dbReference type="NCBI Taxonomy" id="1286938"/>
    <lineage>
        <taxon>Bacteria</taxon>
        <taxon>Bacillati</taxon>
        <taxon>Actinomycetota</taxon>
        <taxon>Actinomycetes</taxon>
        <taxon>Streptosporangiales</taxon>
        <taxon>Streptosporangiaceae</taxon>
        <taxon>Nonomuraea</taxon>
    </lineage>
</organism>
<keyword evidence="2" id="KW-0472">Membrane</keyword>
<evidence type="ECO:0008006" key="5">
    <source>
        <dbReference type="Google" id="ProtNLM"/>
    </source>
</evidence>
<reference evidence="4" key="1">
    <citation type="journal article" date="2019" name="Int. J. Syst. Evol. Microbiol.">
        <title>The Global Catalogue of Microorganisms (GCM) 10K type strain sequencing project: providing services to taxonomists for standard genome sequencing and annotation.</title>
        <authorList>
            <consortium name="The Broad Institute Genomics Platform"/>
            <consortium name="The Broad Institute Genome Sequencing Center for Infectious Disease"/>
            <person name="Wu L."/>
            <person name="Ma J."/>
        </authorList>
    </citation>
    <scope>NUCLEOTIDE SEQUENCE [LARGE SCALE GENOMIC DNA]</scope>
    <source>
        <strain evidence="4">CGMCC 4.7106</strain>
    </source>
</reference>
<comment type="caution">
    <text evidence="3">The sequence shown here is derived from an EMBL/GenBank/DDBJ whole genome shotgun (WGS) entry which is preliminary data.</text>
</comment>
<gene>
    <name evidence="3" type="ORF">ACFPUY_00695</name>
</gene>
<dbReference type="RefSeq" id="WP_219550574.1">
    <property type="nucleotide sequence ID" value="NZ_JAHKRN010000060.1"/>
</dbReference>
<evidence type="ECO:0000313" key="3">
    <source>
        <dbReference type="EMBL" id="MFC5813584.1"/>
    </source>
</evidence>